<keyword evidence="1" id="KW-1133">Transmembrane helix</keyword>
<feature type="transmembrane region" description="Helical" evidence="1">
    <location>
        <begin position="21"/>
        <end position="39"/>
    </location>
</feature>
<organism evidence="2">
    <name type="scientific">Serratia marcescens</name>
    <dbReference type="NCBI Taxonomy" id="615"/>
    <lineage>
        <taxon>Bacteria</taxon>
        <taxon>Pseudomonadati</taxon>
        <taxon>Pseudomonadota</taxon>
        <taxon>Gammaproteobacteria</taxon>
        <taxon>Enterobacterales</taxon>
        <taxon>Yersiniaceae</taxon>
        <taxon>Serratia</taxon>
    </lineage>
</organism>
<sequence>MRTITLLAASRLDFTSLQQDGIKLLALLLMMGDHANAALHLNIDALMWLGRGAFPLFALVWGYNLAQRPVTQRQATRLWLWALVTQPVYWQAVAPDGGVLDDMNILFLFAVMTQYLCLFERFHAKGGLGWMVLGGALLAIWVNHFAAGTFGWAGVFVMAASYQCYAPADEARRQGWLTEYRPVVVLTWCACVLLLNLGGGTIPMVAGLLVSAIVLLVSIALRPLGTLRERRLLPRQFFPVAYVVHLALLWALSAGVSWSA</sequence>
<dbReference type="AlphaFoldDB" id="A0A1C3HNJ1"/>
<name>A0A1C3HNJ1_SERMA</name>
<dbReference type="Pfam" id="PF05857">
    <property type="entry name" value="TraX"/>
    <property type="match status" value="1"/>
</dbReference>
<feature type="transmembrane region" description="Helical" evidence="1">
    <location>
        <begin position="237"/>
        <end position="258"/>
    </location>
</feature>
<proteinExistence type="predicted"/>
<feature type="transmembrane region" description="Helical" evidence="1">
    <location>
        <begin position="78"/>
        <end position="97"/>
    </location>
</feature>
<evidence type="ECO:0000313" key="2">
    <source>
        <dbReference type="EMBL" id="SAY46609.1"/>
    </source>
</evidence>
<reference evidence="2" key="1">
    <citation type="submission" date="2016-05" db="EMBL/GenBank/DDBJ databases">
        <authorList>
            <person name="Lavstsen T."/>
            <person name="Jespersen J.S."/>
        </authorList>
    </citation>
    <scope>NUCLEOTIDE SEQUENCE</scope>
    <source>
        <strain evidence="2">PWN146_assembly</strain>
    </source>
</reference>
<protein>
    <submittedName>
        <fullName evidence="2">TraX protein</fullName>
    </submittedName>
</protein>
<accession>A0A1C3HNJ1</accession>
<feature type="transmembrane region" description="Helical" evidence="1">
    <location>
        <begin position="126"/>
        <end position="144"/>
    </location>
</feature>
<keyword evidence="1" id="KW-0812">Transmembrane</keyword>
<feature type="transmembrane region" description="Helical" evidence="1">
    <location>
        <begin position="103"/>
        <end position="119"/>
    </location>
</feature>
<dbReference type="RefSeq" id="WP_172690021.1">
    <property type="nucleotide sequence ID" value="NZ_LT575492.1"/>
</dbReference>
<keyword evidence="1" id="KW-0472">Membrane</keyword>
<evidence type="ECO:0000256" key="1">
    <source>
        <dbReference type="SAM" id="Phobius"/>
    </source>
</evidence>
<feature type="transmembrane region" description="Helical" evidence="1">
    <location>
        <begin position="204"/>
        <end position="225"/>
    </location>
</feature>
<feature type="transmembrane region" description="Helical" evidence="1">
    <location>
        <begin position="45"/>
        <end position="66"/>
    </location>
</feature>
<dbReference type="EMBL" id="LT575492">
    <property type="protein sequence ID" value="SAY46609.1"/>
    <property type="molecule type" value="Genomic_DNA"/>
</dbReference>
<gene>
    <name evidence="2" type="ORF">PWN146_05378</name>
</gene>
<dbReference type="InterPro" id="IPR008875">
    <property type="entry name" value="TraX"/>
</dbReference>